<dbReference type="AlphaFoldDB" id="A0AA35TVE0"/>
<evidence type="ECO:0000259" key="8">
    <source>
        <dbReference type="PROSITE" id="PS51747"/>
    </source>
</evidence>
<evidence type="ECO:0000256" key="6">
    <source>
        <dbReference type="ARBA" id="ARBA00038938"/>
    </source>
</evidence>
<feature type="domain" description="CMP/dCMP-type deaminase" evidence="8">
    <location>
        <begin position="39"/>
        <end position="167"/>
    </location>
</feature>
<keyword evidence="4" id="KW-0378">Hydrolase</keyword>
<keyword evidence="10" id="KW-1185">Reference proteome</keyword>
<gene>
    <name evidence="9" type="ORF">GBAR_LOCUS30127</name>
</gene>
<keyword evidence="5" id="KW-0862">Zinc</keyword>
<proteinExistence type="inferred from homology"/>
<dbReference type="Proteomes" id="UP001174909">
    <property type="component" value="Unassembled WGS sequence"/>
</dbReference>
<evidence type="ECO:0000256" key="1">
    <source>
        <dbReference type="ARBA" id="ARBA00006576"/>
    </source>
</evidence>
<name>A0AA35TVE0_GEOBA</name>
<feature type="domain" description="CMP/dCMP-type deaminase" evidence="8">
    <location>
        <begin position="259"/>
        <end position="376"/>
    </location>
</feature>
<keyword evidence="3" id="KW-0545">Nucleotide biosynthesis</keyword>
<evidence type="ECO:0000256" key="7">
    <source>
        <dbReference type="ARBA" id="ARBA00041763"/>
    </source>
</evidence>
<protein>
    <recommendedName>
        <fullName evidence="7">dCMP deaminase</fullName>
        <ecNumber evidence="6">3.5.4.12</ecNumber>
    </recommendedName>
    <alternativeName>
        <fullName evidence="7">dCMP deaminase</fullName>
    </alternativeName>
</protein>
<keyword evidence="2" id="KW-0479">Metal-binding</keyword>
<evidence type="ECO:0000256" key="2">
    <source>
        <dbReference type="ARBA" id="ARBA00022723"/>
    </source>
</evidence>
<dbReference type="PROSITE" id="PS51747">
    <property type="entry name" value="CYT_DCMP_DEAMINASES_2"/>
    <property type="match status" value="2"/>
</dbReference>
<comment type="caution">
    <text evidence="9">The sequence shown here is derived from an EMBL/GenBank/DDBJ whole genome shotgun (WGS) entry which is preliminary data.</text>
</comment>
<dbReference type="GO" id="GO:0005737">
    <property type="term" value="C:cytoplasm"/>
    <property type="evidence" value="ECO:0007669"/>
    <property type="project" value="TreeGrafter"/>
</dbReference>
<dbReference type="InterPro" id="IPR016193">
    <property type="entry name" value="Cytidine_deaminase-like"/>
</dbReference>
<sequence>MKSFLKNWNIREKLNKIRKKINKMNLHVKKNRAQRKWPSYRDFFMAMAFLSSTRSKDIKYQIGVCLVTPAPHRLVALGYNGMPDGRGFKDDKMDWGSVQSEYNCHAEVNTMIAGYRREADLSACTLYVTLSPCHDCSKLVAQSGIKNVVFAQYFHNGRDMFETLGRLPDMNITRYEYMESGYGNIAKMTIDLKDLSIKLDESSTIPQTKWKPEEDGNRCPMCLSGGYQKPDKDVCPLCNKSVPEIPEQNTKGRRDVDFPLDDYFMSLAVLATCRSVISKRVGACLVYKEPRRAISVGYNGYIDGLSDGKKTEYVCCAEFNAIVSAYRYHADLTSATLYTTGVPCSRCATKIIQSGIKTVVHGGEENPMEQEPREVFYWGKVATLKYECQTKKPIIEIDLRGLVVDQR</sequence>
<evidence type="ECO:0000313" key="9">
    <source>
        <dbReference type="EMBL" id="CAI8055183.1"/>
    </source>
</evidence>
<organism evidence="9 10">
    <name type="scientific">Geodia barretti</name>
    <name type="common">Barrett's horny sponge</name>
    <dbReference type="NCBI Taxonomy" id="519541"/>
    <lineage>
        <taxon>Eukaryota</taxon>
        <taxon>Metazoa</taxon>
        <taxon>Porifera</taxon>
        <taxon>Demospongiae</taxon>
        <taxon>Heteroscleromorpha</taxon>
        <taxon>Tetractinellida</taxon>
        <taxon>Astrophorina</taxon>
        <taxon>Geodiidae</taxon>
        <taxon>Geodia</taxon>
    </lineage>
</organism>
<dbReference type="EMBL" id="CASHTH010004258">
    <property type="protein sequence ID" value="CAI8055183.1"/>
    <property type="molecule type" value="Genomic_DNA"/>
</dbReference>
<dbReference type="Pfam" id="PF00383">
    <property type="entry name" value="dCMP_cyt_deam_1"/>
    <property type="match status" value="2"/>
</dbReference>
<dbReference type="Gene3D" id="3.40.140.10">
    <property type="entry name" value="Cytidine Deaminase, domain 2"/>
    <property type="match status" value="2"/>
</dbReference>
<evidence type="ECO:0000256" key="5">
    <source>
        <dbReference type="ARBA" id="ARBA00022833"/>
    </source>
</evidence>
<dbReference type="InterPro" id="IPR016192">
    <property type="entry name" value="APOBEC/CMP_deaminase_Zn-bd"/>
</dbReference>
<accession>A0AA35TVE0</accession>
<reference evidence="9" key="1">
    <citation type="submission" date="2023-03" db="EMBL/GenBank/DDBJ databases">
        <authorList>
            <person name="Steffen K."/>
            <person name="Cardenas P."/>
        </authorList>
    </citation>
    <scope>NUCLEOTIDE SEQUENCE</scope>
</reference>
<dbReference type="GO" id="GO:0008270">
    <property type="term" value="F:zinc ion binding"/>
    <property type="evidence" value="ECO:0007669"/>
    <property type="project" value="InterPro"/>
</dbReference>
<dbReference type="SUPFAM" id="SSF53927">
    <property type="entry name" value="Cytidine deaminase-like"/>
    <property type="match status" value="2"/>
</dbReference>
<evidence type="ECO:0000256" key="3">
    <source>
        <dbReference type="ARBA" id="ARBA00022727"/>
    </source>
</evidence>
<dbReference type="GO" id="GO:0004132">
    <property type="term" value="F:dCMP deaminase activity"/>
    <property type="evidence" value="ECO:0007669"/>
    <property type="project" value="TreeGrafter"/>
</dbReference>
<dbReference type="PROSITE" id="PS00903">
    <property type="entry name" value="CYT_DCMP_DEAMINASES_1"/>
    <property type="match status" value="2"/>
</dbReference>
<dbReference type="InterPro" id="IPR015517">
    <property type="entry name" value="dCMP_deaminase-rel"/>
</dbReference>
<comment type="similarity">
    <text evidence="1">Belongs to the cytidine and deoxycytidylate deaminase family.</text>
</comment>
<dbReference type="InterPro" id="IPR002125">
    <property type="entry name" value="CMP_dCMP_dom"/>
</dbReference>
<evidence type="ECO:0000313" key="10">
    <source>
        <dbReference type="Proteomes" id="UP001174909"/>
    </source>
</evidence>
<evidence type="ECO:0000256" key="4">
    <source>
        <dbReference type="ARBA" id="ARBA00022801"/>
    </source>
</evidence>
<dbReference type="PANTHER" id="PTHR11086">
    <property type="entry name" value="DEOXYCYTIDYLATE DEAMINASE-RELATED"/>
    <property type="match status" value="1"/>
</dbReference>
<dbReference type="PANTHER" id="PTHR11086:SF18">
    <property type="entry name" value="DEOXYCYTIDYLATE DEAMINASE"/>
    <property type="match status" value="1"/>
</dbReference>
<dbReference type="EC" id="3.5.4.12" evidence="6"/>